<dbReference type="AlphaFoldDB" id="A0AAN2DF14"/>
<comment type="caution">
    <text evidence="2">The sequence shown here is derived from an EMBL/GenBank/DDBJ whole genome shotgun (WGS) entry which is preliminary data.</text>
</comment>
<evidence type="ECO:0000313" key="2">
    <source>
        <dbReference type="EMBL" id="CAD0215358.1"/>
    </source>
</evidence>
<gene>
    <name evidence="2" type="ORF">AGRHK599_LOCUS3603</name>
</gene>
<sequence length="78" mass="9104">MRRVETADGDAWQAMPATRESQKKENFSITRFGEEAAKSMAITRRRKWLKALPVTYLAYGAITPRKWPPSIWPRTHTR</sequence>
<feature type="region of interest" description="Disordered" evidence="1">
    <location>
        <begin position="1"/>
        <end position="26"/>
    </location>
</feature>
<reference evidence="2 3" key="1">
    <citation type="submission" date="2020-06" db="EMBL/GenBank/DDBJ databases">
        <authorList>
            <person name="De Coninck B."/>
            <person name="Ibrahim H."/>
        </authorList>
    </citation>
    <scope>NUCLEOTIDE SEQUENCE [LARGE SCALE GENOMIC DNA]</scope>
    <source>
        <strain evidence="2">Ag_rhizogenes_K599</strain>
    </source>
</reference>
<dbReference type="Proteomes" id="UP000528185">
    <property type="component" value="Unassembled WGS sequence"/>
</dbReference>
<dbReference type="Gene3D" id="1.20.5.2050">
    <property type="match status" value="1"/>
</dbReference>
<proteinExistence type="predicted"/>
<name>A0AAN2DF14_RHIRH</name>
<evidence type="ECO:0000256" key="1">
    <source>
        <dbReference type="SAM" id="MobiDB-lite"/>
    </source>
</evidence>
<evidence type="ECO:0000313" key="3">
    <source>
        <dbReference type="Proteomes" id="UP000528185"/>
    </source>
</evidence>
<accession>A0AAN2DF14</accession>
<dbReference type="RefSeq" id="WP_236771811.1">
    <property type="nucleotide sequence ID" value="NZ_CAICSX020000002.1"/>
</dbReference>
<dbReference type="EMBL" id="CAICSX020000002">
    <property type="protein sequence ID" value="CAD0215358.1"/>
    <property type="molecule type" value="Genomic_DNA"/>
</dbReference>
<protein>
    <submittedName>
        <fullName evidence="2">Uncharacterized protein</fullName>
    </submittedName>
</protein>
<organism evidence="2 3">
    <name type="scientific">Rhizobium rhizogenes</name>
    <name type="common">Agrobacterium rhizogenes</name>
    <dbReference type="NCBI Taxonomy" id="359"/>
    <lineage>
        <taxon>Bacteria</taxon>
        <taxon>Pseudomonadati</taxon>
        <taxon>Pseudomonadota</taxon>
        <taxon>Alphaproteobacteria</taxon>
        <taxon>Hyphomicrobiales</taxon>
        <taxon>Rhizobiaceae</taxon>
        <taxon>Rhizobium/Agrobacterium group</taxon>
        <taxon>Rhizobium</taxon>
    </lineage>
</organism>